<feature type="transmembrane region" description="Helical" evidence="7">
    <location>
        <begin position="161"/>
        <end position="182"/>
    </location>
</feature>
<gene>
    <name evidence="10" type="ORF">KI688_009503</name>
</gene>
<dbReference type="CDD" id="cd21678">
    <property type="entry name" value="SMP_TCB"/>
    <property type="match status" value="1"/>
</dbReference>
<dbReference type="Pfam" id="PF24920">
    <property type="entry name" value="C2_TCB1"/>
    <property type="match status" value="1"/>
</dbReference>
<proteinExistence type="predicted"/>
<dbReference type="Proteomes" id="UP000707451">
    <property type="component" value="Unassembled WGS sequence"/>
</dbReference>
<organism evidence="10 11">
    <name type="scientific">Linnemannia hyalina</name>
    <dbReference type="NCBI Taxonomy" id="64524"/>
    <lineage>
        <taxon>Eukaryota</taxon>
        <taxon>Fungi</taxon>
        <taxon>Fungi incertae sedis</taxon>
        <taxon>Mucoromycota</taxon>
        <taxon>Mortierellomycotina</taxon>
        <taxon>Mortierellomycetes</taxon>
        <taxon>Mortierellales</taxon>
        <taxon>Mortierellaceae</taxon>
        <taxon>Linnemannia</taxon>
    </lineage>
</organism>
<dbReference type="Pfam" id="PF25669">
    <property type="entry name" value="SMP_MUG190-like"/>
    <property type="match status" value="2"/>
</dbReference>
<feature type="domain" description="C2" evidence="8">
    <location>
        <begin position="1035"/>
        <end position="1153"/>
    </location>
</feature>
<dbReference type="InterPro" id="IPR056910">
    <property type="entry name" value="TCB1-3_C2"/>
</dbReference>
<feature type="domain" description="SMP-LTD" evidence="9">
    <location>
        <begin position="235"/>
        <end position="440"/>
    </location>
</feature>
<comment type="caution">
    <text evidence="10">The sequence shown here is derived from an EMBL/GenBank/DDBJ whole genome shotgun (WGS) entry which is preliminary data.</text>
</comment>
<feature type="domain" description="C2" evidence="8">
    <location>
        <begin position="578"/>
        <end position="700"/>
    </location>
</feature>
<evidence type="ECO:0000259" key="9">
    <source>
        <dbReference type="PROSITE" id="PS51847"/>
    </source>
</evidence>
<evidence type="ECO:0000256" key="4">
    <source>
        <dbReference type="ARBA" id="ARBA00023121"/>
    </source>
</evidence>
<evidence type="ECO:0000256" key="2">
    <source>
        <dbReference type="ARBA" id="ARBA00022448"/>
    </source>
</evidence>
<feature type="domain" description="C2" evidence="8">
    <location>
        <begin position="433"/>
        <end position="555"/>
    </location>
</feature>
<dbReference type="PANTHER" id="PTHR46980:SF2">
    <property type="entry name" value="TRICALBIN-1-RELATED"/>
    <property type="match status" value="1"/>
</dbReference>
<dbReference type="InterPro" id="IPR031468">
    <property type="entry name" value="SMP_LBD"/>
</dbReference>
<evidence type="ECO:0000256" key="7">
    <source>
        <dbReference type="SAM" id="Phobius"/>
    </source>
</evidence>
<feature type="transmembrane region" description="Helical" evidence="7">
    <location>
        <begin position="188"/>
        <end position="208"/>
    </location>
</feature>
<feature type="domain" description="C2" evidence="8">
    <location>
        <begin position="710"/>
        <end position="824"/>
    </location>
</feature>
<accession>A0A9P7Y2N2</accession>
<evidence type="ECO:0000256" key="1">
    <source>
        <dbReference type="ARBA" id="ARBA00004370"/>
    </source>
</evidence>
<dbReference type="InterPro" id="IPR035892">
    <property type="entry name" value="C2_domain_sf"/>
</dbReference>
<dbReference type="GO" id="GO:0008289">
    <property type="term" value="F:lipid binding"/>
    <property type="evidence" value="ECO:0007669"/>
    <property type="project" value="UniProtKB-KW"/>
</dbReference>
<evidence type="ECO:0000256" key="6">
    <source>
        <dbReference type="SAM" id="MobiDB-lite"/>
    </source>
</evidence>
<dbReference type="PROSITE" id="PS51847">
    <property type="entry name" value="SMP"/>
    <property type="match status" value="1"/>
</dbReference>
<name>A0A9P7Y2N2_9FUNG</name>
<dbReference type="CDD" id="cd04044">
    <property type="entry name" value="C2A_Tricalbin-like"/>
    <property type="match status" value="1"/>
</dbReference>
<dbReference type="InterPro" id="IPR000008">
    <property type="entry name" value="C2_dom"/>
</dbReference>
<evidence type="ECO:0000313" key="11">
    <source>
        <dbReference type="Proteomes" id="UP000707451"/>
    </source>
</evidence>
<evidence type="ECO:0000256" key="3">
    <source>
        <dbReference type="ARBA" id="ARBA00023055"/>
    </source>
</evidence>
<reference evidence="10" key="1">
    <citation type="submission" date="2021-06" db="EMBL/GenBank/DDBJ databases">
        <title>Genome Sequence of Mortierella hyaline Strain SCG-10, a Cold-Adapted, Nitrate-Reducing Fungus Isolated from Soil in Minnesota, USA.</title>
        <authorList>
            <person name="Aldossari N."/>
        </authorList>
    </citation>
    <scope>NUCLEOTIDE SEQUENCE</scope>
    <source>
        <strain evidence="10">SCG-10</strain>
    </source>
</reference>
<sequence>MDPSQPHADQNGHQPPLTNGLNVAPPVADDDQHPSPQIAGIERFDEAVGKAVGGTVISSDIRPNDLPSAAKLDAELAKKNPIPPQQQDVPASDEKDASPTTKQGGAVDKEVTASGAVLEDPKSRTPGAFPEVTRIGWLDAYKRTDGPSNEFRDKSIWMEEFASSALFGAFWHNAVALVVIPIVCFICFKLGGGFVTLILIIAFGSTYYKNSIRRFRRNARDDITRELIKNALEEDSESTEWINNFMSKFWLIYEPVLSATLVQTVDSILVDQTPAFLDSIRLTTFTLGTKAPRVESVKAFPKTDPDVVLMDWRVSFTPTDIEDMTPRQLRTQVNPKVCLTIRVGKGLIGAGMPILVEDMSFKGYMRFKLKLTSNFPHIKTVDFCFLEPPIIDYVLKPVGGETFGMDIAHIPGLQSFIRDQTHAILGPMMYAPNVYTLDLEQMMTGGASLTAAAGVVQFTIYNAKDLKNTELVGNSDPYVKLRLGNRPELATTAVKEDTLNPVWNETNTILINNLNEVVCMEIFDKDTVRKDRPLGQANFDLKSLEEDPIQDDVWCKVLRNGKERGAVRIRAAYFPVQVPGPAVDGIEPAPIESNSGILAINLAQAKDIARTGKTKSLCKVYLNGRLAHTTKKMIGANPAWGADVDLFITDLEAAQITVEVVSEDRVIGSYGAPASRLIKDTTDKVDWATLQGGDGTGKLKVTGVWKPILMGDDLNPSVHKNAFGVLRVKLLSGRDLRNVEIGGSSDPYVVITGEKGMSRGKTKVIDSNLNPVWNEIHYVTVNSMKQEFEFECFDFQKVTKDRTLGKTEFNISEVVEELPDKAGYAARPMINRWAPLKQKDGSTKGELNYEISFHPSLRIAKEATAAEKAATALPDDNAAVESVETTRPSPTNLENLDTVAVETAAVTLPPNTIYAHEALDFDSGILVTHLIGADLDRSGTYCEFYVDSDSYQFKSQLQKSRNPKWNEVADIFVKELEYAKLVVIVKEKSTMEKDPVIGIFSSNIQSLLEGTPAEGGYFPILDKTDKRGNLHLKFEYYPVPIELLPKERLDNMGNLTVTLVRAKNLIAADRGGASDPYVVFKLNGKEVHKSEVVKKTLNPEYNETFVQPISSRAEDQFTFEVFDWNQLSTAKSLGVGALDLRSIQLVLPNEFLVPLQNKQKQGEVQLRLKFIPEFLSSNKSMTGFSSTFISGGVNLVSSGGNMIGQAGMAGVDVVTGGVGAVAGGVGALGQGAVDVTGVVGKGALKGVGTVGKGVGAVGKGIGSVGKGVFGGLSSGASALGLNGRNSRSSLESSVPAEAPQVQASMMPNAPSTPEMGAIRPSNSEASLNVASPTLPRTSVGSTRSRTSIVFDNGEIVGEPGNLTIHVIEATELAGVDKSGLSDPYVKVSYGSKTVLKTKVKKENLSPSWNESATIPGLTGHPVTINFLVRDHNTIGSDKDLGEFDLRLWEYIQPATEAHPGEYKADFWAPLNGSGGKLHLMIEYDPTHDGDGAQRKRSLFSRK</sequence>
<dbReference type="OrthoDB" id="1029639at2759"/>
<dbReference type="SMART" id="SM00239">
    <property type="entry name" value="C2"/>
    <property type="match status" value="6"/>
</dbReference>
<feature type="compositionally biased region" description="Polar residues" evidence="6">
    <location>
        <begin position="7"/>
        <end position="21"/>
    </location>
</feature>
<dbReference type="SUPFAM" id="SSF49562">
    <property type="entry name" value="C2 domain (Calcium/lipid-binding domain, CaLB)"/>
    <property type="match status" value="6"/>
</dbReference>
<dbReference type="InterPro" id="IPR017147">
    <property type="entry name" value="Tricalbin"/>
</dbReference>
<evidence type="ECO:0000256" key="5">
    <source>
        <dbReference type="ARBA" id="ARBA00023136"/>
    </source>
</evidence>
<protein>
    <recommendedName>
        <fullName evidence="12">Tricalbin</fullName>
    </recommendedName>
</protein>
<dbReference type="PIRSF" id="PIRSF037232">
    <property type="entry name" value="Tricalbin"/>
    <property type="match status" value="1"/>
</dbReference>
<comment type="subcellular location">
    <subcellularLocation>
        <location evidence="1">Membrane</location>
    </subcellularLocation>
</comment>
<evidence type="ECO:0008006" key="12">
    <source>
        <dbReference type="Google" id="ProtNLM"/>
    </source>
</evidence>
<dbReference type="PANTHER" id="PTHR46980">
    <property type="entry name" value="TRICALBIN-1-RELATED"/>
    <property type="match status" value="1"/>
</dbReference>
<dbReference type="GO" id="GO:0071944">
    <property type="term" value="C:cell periphery"/>
    <property type="evidence" value="ECO:0007669"/>
    <property type="project" value="UniProtKB-ARBA"/>
</dbReference>
<evidence type="ECO:0000313" key="10">
    <source>
        <dbReference type="EMBL" id="KAG9070171.1"/>
    </source>
</evidence>
<dbReference type="GO" id="GO:0006869">
    <property type="term" value="P:lipid transport"/>
    <property type="evidence" value="ECO:0007669"/>
    <property type="project" value="UniProtKB-KW"/>
</dbReference>
<feature type="domain" description="C2" evidence="8">
    <location>
        <begin position="1340"/>
        <end position="1462"/>
    </location>
</feature>
<dbReference type="Gene3D" id="2.60.40.150">
    <property type="entry name" value="C2 domain"/>
    <property type="match status" value="6"/>
</dbReference>
<keyword evidence="11" id="KW-1185">Reference proteome</keyword>
<dbReference type="Pfam" id="PF00168">
    <property type="entry name" value="C2"/>
    <property type="match status" value="5"/>
</dbReference>
<keyword evidence="3" id="KW-0445">Lipid transport</keyword>
<keyword evidence="2" id="KW-0813">Transport</keyword>
<dbReference type="EMBL" id="JAHRHY010000004">
    <property type="protein sequence ID" value="KAG9070171.1"/>
    <property type="molecule type" value="Genomic_DNA"/>
</dbReference>
<dbReference type="GO" id="GO:0016020">
    <property type="term" value="C:membrane"/>
    <property type="evidence" value="ECO:0007669"/>
    <property type="project" value="UniProtKB-SubCell"/>
</dbReference>
<dbReference type="InterPro" id="IPR052455">
    <property type="entry name" value="Tricalbin_domain"/>
</dbReference>
<evidence type="ECO:0000259" key="8">
    <source>
        <dbReference type="PROSITE" id="PS50004"/>
    </source>
</evidence>
<dbReference type="InterPro" id="IPR037761">
    <property type="entry name" value="C2A_Tricalbin"/>
</dbReference>
<keyword evidence="4" id="KW-0446">Lipid-binding</keyword>
<keyword evidence="5 7" id="KW-0472">Membrane</keyword>
<dbReference type="GO" id="GO:0061817">
    <property type="term" value="P:endoplasmic reticulum-plasma membrane tethering"/>
    <property type="evidence" value="ECO:0007669"/>
    <property type="project" value="InterPro"/>
</dbReference>
<dbReference type="PROSITE" id="PS50004">
    <property type="entry name" value="C2"/>
    <property type="match status" value="6"/>
</dbReference>
<dbReference type="CDD" id="cd00030">
    <property type="entry name" value="C2"/>
    <property type="match status" value="1"/>
</dbReference>
<feature type="domain" description="C2" evidence="8">
    <location>
        <begin position="904"/>
        <end position="1017"/>
    </location>
</feature>
<keyword evidence="7" id="KW-0812">Transmembrane</keyword>
<keyword evidence="7" id="KW-1133">Transmembrane helix</keyword>
<feature type="region of interest" description="Disordered" evidence="6">
    <location>
        <begin position="1"/>
        <end position="127"/>
    </location>
</feature>